<dbReference type="InterPro" id="IPR045275">
    <property type="entry name" value="MscS_archaea/bacteria_type"/>
</dbReference>
<evidence type="ECO:0000313" key="12">
    <source>
        <dbReference type="Proteomes" id="UP000245618"/>
    </source>
</evidence>
<keyword evidence="12" id="KW-1185">Reference proteome</keyword>
<feature type="transmembrane region" description="Helical" evidence="7">
    <location>
        <begin position="266"/>
        <end position="292"/>
    </location>
</feature>
<evidence type="ECO:0000256" key="5">
    <source>
        <dbReference type="ARBA" id="ARBA00022989"/>
    </source>
</evidence>
<dbReference type="AlphaFoldDB" id="A0A2U1JWW3"/>
<dbReference type="SUPFAM" id="SSF82689">
    <property type="entry name" value="Mechanosensitive channel protein MscS (YggB), C-terminal domain"/>
    <property type="match status" value="1"/>
</dbReference>
<dbReference type="InterPro" id="IPR049278">
    <property type="entry name" value="MS_channel_C"/>
</dbReference>
<feature type="transmembrane region" description="Helical" evidence="7">
    <location>
        <begin position="159"/>
        <end position="180"/>
    </location>
</feature>
<keyword evidence="4 7" id="KW-0812">Transmembrane</keyword>
<protein>
    <submittedName>
        <fullName evidence="11">Transmembrane ion channel</fullName>
    </submittedName>
</protein>
<dbReference type="InterPro" id="IPR010920">
    <property type="entry name" value="LSM_dom_sf"/>
</dbReference>
<feature type="transmembrane region" description="Helical" evidence="7">
    <location>
        <begin position="352"/>
        <end position="379"/>
    </location>
</feature>
<gene>
    <name evidence="11" type="ORF">DB891_08445</name>
</gene>
<reference evidence="11 12" key="1">
    <citation type="submission" date="2018-04" db="EMBL/GenBank/DDBJ databases">
        <title>Flavobacterium sp. nov., isolated from glacier ice.</title>
        <authorList>
            <person name="Liu Q."/>
            <person name="Xin Y.-H."/>
        </authorList>
    </citation>
    <scope>NUCLEOTIDE SEQUENCE [LARGE SCALE GENOMIC DNA]</scope>
    <source>
        <strain evidence="11 12">LB2P30</strain>
    </source>
</reference>
<feature type="transmembrane region" description="Helical" evidence="7">
    <location>
        <begin position="225"/>
        <end position="246"/>
    </location>
</feature>
<evidence type="ECO:0000256" key="1">
    <source>
        <dbReference type="ARBA" id="ARBA00004651"/>
    </source>
</evidence>
<evidence type="ECO:0000256" key="2">
    <source>
        <dbReference type="ARBA" id="ARBA00008017"/>
    </source>
</evidence>
<dbReference type="Proteomes" id="UP000245618">
    <property type="component" value="Unassembled WGS sequence"/>
</dbReference>
<keyword evidence="3" id="KW-1003">Cell membrane</keyword>
<dbReference type="Gene3D" id="1.10.287.1260">
    <property type="match status" value="1"/>
</dbReference>
<dbReference type="PANTHER" id="PTHR30221:SF18">
    <property type="entry name" value="SLL0590 PROTEIN"/>
    <property type="match status" value="1"/>
</dbReference>
<dbReference type="PANTHER" id="PTHR30221">
    <property type="entry name" value="SMALL-CONDUCTANCE MECHANOSENSITIVE CHANNEL"/>
    <property type="match status" value="1"/>
</dbReference>
<comment type="subcellular location">
    <subcellularLocation>
        <location evidence="1">Cell membrane</location>
        <topology evidence="1">Multi-pass membrane protein</topology>
    </subcellularLocation>
</comment>
<feature type="domain" description="Mechanosensitive ion channel MscS" evidence="9">
    <location>
        <begin position="366"/>
        <end position="431"/>
    </location>
</feature>
<organism evidence="11 12">
    <name type="scientific">Flavobacterium laiguense</name>
    <dbReference type="NCBI Taxonomy" id="2169409"/>
    <lineage>
        <taxon>Bacteria</taxon>
        <taxon>Pseudomonadati</taxon>
        <taxon>Bacteroidota</taxon>
        <taxon>Flavobacteriia</taxon>
        <taxon>Flavobacteriales</taxon>
        <taxon>Flavobacteriaceae</taxon>
        <taxon>Flavobacterium</taxon>
    </lineage>
</organism>
<feature type="domain" description="Mechanosensitive ion channel MscS C-terminal" evidence="10">
    <location>
        <begin position="445"/>
        <end position="526"/>
    </location>
</feature>
<feature type="chain" id="PRO_5015532570" evidence="8">
    <location>
        <begin position="22"/>
        <end position="563"/>
    </location>
</feature>
<comment type="similarity">
    <text evidence="2">Belongs to the MscS (TC 1.A.23) family.</text>
</comment>
<dbReference type="GO" id="GO:0005886">
    <property type="term" value="C:plasma membrane"/>
    <property type="evidence" value="ECO:0007669"/>
    <property type="project" value="UniProtKB-SubCell"/>
</dbReference>
<evidence type="ECO:0000259" key="9">
    <source>
        <dbReference type="Pfam" id="PF00924"/>
    </source>
</evidence>
<proteinExistence type="inferred from homology"/>
<evidence type="ECO:0000256" key="4">
    <source>
        <dbReference type="ARBA" id="ARBA00022692"/>
    </source>
</evidence>
<keyword evidence="8" id="KW-0732">Signal</keyword>
<evidence type="ECO:0000259" key="10">
    <source>
        <dbReference type="Pfam" id="PF21082"/>
    </source>
</evidence>
<feature type="transmembrane region" description="Helical" evidence="7">
    <location>
        <begin position="313"/>
        <end position="340"/>
    </location>
</feature>
<keyword evidence="6 7" id="KW-0472">Membrane</keyword>
<name>A0A2U1JWW3_9FLAO</name>
<dbReference type="GO" id="GO:0008381">
    <property type="term" value="F:mechanosensitive monoatomic ion channel activity"/>
    <property type="evidence" value="ECO:0007669"/>
    <property type="project" value="InterPro"/>
</dbReference>
<evidence type="ECO:0000256" key="3">
    <source>
        <dbReference type="ARBA" id="ARBA00022475"/>
    </source>
</evidence>
<evidence type="ECO:0000256" key="6">
    <source>
        <dbReference type="ARBA" id="ARBA00023136"/>
    </source>
</evidence>
<dbReference type="Gene3D" id="2.30.30.60">
    <property type="match status" value="1"/>
</dbReference>
<feature type="signal peptide" evidence="8">
    <location>
        <begin position="1"/>
        <end position="21"/>
    </location>
</feature>
<dbReference type="Pfam" id="PF21082">
    <property type="entry name" value="MS_channel_3rd"/>
    <property type="match status" value="1"/>
</dbReference>
<dbReference type="InterPro" id="IPR023408">
    <property type="entry name" value="MscS_beta-dom_sf"/>
</dbReference>
<comment type="caution">
    <text evidence="11">The sequence shown here is derived from an EMBL/GenBank/DDBJ whole genome shotgun (WGS) entry which is preliminary data.</text>
</comment>
<dbReference type="EMBL" id="QCZH01000007">
    <property type="protein sequence ID" value="PWA09308.1"/>
    <property type="molecule type" value="Genomic_DNA"/>
</dbReference>
<dbReference type="InterPro" id="IPR006685">
    <property type="entry name" value="MscS_channel_2nd"/>
</dbReference>
<dbReference type="OrthoDB" id="9809206at2"/>
<dbReference type="Pfam" id="PF00924">
    <property type="entry name" value="MS_channel_2nd"/>
    <property type="match status" value="1"/>
</dbReference>
<evidence type="ECO:0000256" key="8">
    <source>
        <dbReference type="SAM" id="SignalP"/>
    </source>
</evidence>
<dbReference type="RefSeq" id="WP_116762495.1">
    <property type="nucleotide sequence ID" value="NZ_QCZH01000007.1"/>
</dbReference>
<sequence>MKKFKSIVLLFLFLLCSTVLFSQVNGNEKTIVETVKSESQILSKKKKELIGYPVAPFKDTLFFIYNKIGSFKAENRATAIADRINLLYKDSFYIPDSLVVSASDGSVDIIYKRDFIIMSITELDAKVVGDNSFSLAQKNRSIINKAILYQQEYNSEGNWLKRIGLAALLLTMIILIVWIINRLFRWLKLYVIKNKEKHITGLKVKEAYVFSPDKQLEFVLRIINIIRIVVLVFVLYISLPVLFSVFPATKHYASILLKWIFSPAKSALMGFVHFLPNLFSIIVIVLLFVYLIKAIKFFVDEIHKGQIKIDGFYSDWAIPTFNIIKILLYAFMVVIIFPYLPGSNSPIFQGVSVFIGILFSLGSSNAIANMIAGLVITYMRPFKIGDFIKIGDVSGTVLEKTALVTRIRTSKFEDITIPNATVLSSSSINYSSNTKENSNGLVIHTTVTIGYDADWKEVHKALIKAASRTELLESIPGPFVLQTSLDDFYVSYEINGYTKQPTQQPLIYSKLHQNIQDCFNEAGLEIMSPHFNAIRDGNKTTTPNDYLDSEYKSPSFNVDITKK</sequence>
<dbReference type="SUPFAM" id="SSF50182">
    <property type="entry name" value="Sm-like ribonucleoproteins"/>
    <property type="match status" value="1"/>
</dbReference>
<evidence type="ECO:0000313" key="11">
    <source>
        <dbReference type="EMBL" id="PWA09308.1"/>
    </source>
</evidence>
<dbReference type="Gene3D" id="3.30.70.100">
    <property type="match status" value="1"/>
</dbReference>
<dbReference type="InterPro" id="IPR011066">
    <property type="entry name" value="MscS_channel_C_sf"/>
</dbReference>
<keyword evidence="5 7" id="KW-1133">Transmembrane helix</keyword>
<evidence type="ECO:0000256" key="7">
    <source>
        <dbReference type="SAM" id="Phobius"/>
    </source>
</evidence>
<accession>A0A2U1JWW3</accession>